<organism evidence="1 2">
    <name type="scientific">Rubroshorea leprosula</name>
    <dbReference type="NCBI Taxonomy" id="152421"/>
    <lineage>
        <taxon>Eukaryota</taxon>
        <taxon>Viridiplantae</taxon>
        <taxon>Streptophyta</taxon>
        <taxon>Embryophyta</taxon>
        <taxon>Tracheophyta</taxon>
        <taxon>Spermatophyta</taxon>
        <taxon>Magnoliopsida</taxon>
        <taxon>eudicotyledons</taxon>
        <taxon>Gunneridae</taxon>
        <taxon>Pentapetalae</taxon>
        <taxon>rosids</taxon>
        <taxon>malvids</taxon>
        <taxon>Malvales</taxon>
        <taxon>Dipterocarpaceae</taxon>
        <taxon>Rubroshorea</taxon>
    </lineage>
</organism>
<dbReference type="AlphaFoldDB" id="A0AAV5MU24"/>
<name>A0AAV5MU24_9ROSI</name>
<dbReference type="EMBL" id="BPVZ01001428">
    <property type="protein sequence ID" value="GKV53490.1"/>
    <property type="molecule type" value="Genomic_DNA"/>
</dbReference>
<sequence length="81" mass="9503">MGDIGSKREEERFEDGEYEVEDLREQIKSSRSSRLDLLENELGIGGARRKFSREKLINGIKDLSRGFVILPEKRFRISIFR</sequence>
<evidence type="ECO:0000313" key="1">
    <source>
        <dbReference type="EMBL" id="GKV53490.1"/>
    </source>
</evidence>
<reference evidence="1 2" key="1">
    <citation type="journal article" date="2021" name="Commun. Biol.">
        <title>The genome of Shorea leprosula (Dipterocarpaceae) highlights the ecological relevance of drought in aseasonal tropical rainforests.</title>
        <authorList>
            <person name="Ng K.K.S."/>
            <person name="Kobayashi M.J."/>
            <person name="Fawcett J.A."/>
            <person name="Hatakeyama M."/>
            <person name="Paape T."/>
            <person name="Ng C.H."/>
            <person name="Ang C.C."/>
            <person name="Tnah L.H."/>
            <person name="Lee C.T."/>
            <person name="Nishiyama T."/>
            <person name="Sese J."/>
            <person name="O'Brien M.J."/>
            <person name="Copetti D."/>
            <person name="Mohd Noor M.I."/>
            <person name="Ong R.C."/>
            <person name="Putra M."/>
            <person name="Sireger I.Z."/>
            <person name="Indrioko S."/>
            <person name="Kosugi Y."/>
            <person name="Izuno A."/>
            <person name="Isagi Y."/>
            <person name="Lee S.L."/>
            <person name="Shimizu K.K."/>
        </authorList>
    </citation>
    <scope>NUCLEOTIDE SEQUENCE [LARGE SCALE GENOMIC DNA]</scope>
    <source>
        <strain evidence="1">214</strain>
    </source>
</reference>
<evidence type="ECO:0000313" key="2">
    <source>
        <dbReference type="Proteomes" id="UP001054252"/>
    </source>
</evidence>
<dbReference type="Proteomes" id="UP001054252">
    <property type="component" value="Unassembled WGS sequence"/>
</dbReference>
<comment type="caution">
    <text evidence="1">The sequence shown here is derived from an EMBL/GenBank/DDBJ whole genome shotgun (WGS) entry which is preliminary data.</text>
</comment>
<gene>
    <name evidence="1" type="ORF">SLEP1_g60011</name>
</gene>
<accession>A0AAV5MU24</accession>
<proteinExistence type="predicted"/>
<protein>
    <submittedName>
        <fullName evidence="1">Uncharacterized protein</fullName>
    </submittedName>
</protein>
<keyword evidence="2" id="KW-1185">Reference proteome</keyword>